<protein>
    <submittedName>
        <fullName evidence="2">Uncharacterized protein</fullName>
    </submittedName>
</protein>
<organism evidence="2 3">
    <name type="scientific">Ameca splendens</name>
    <dbReference type="NCBI Taxonomy" id="208324"/>
    <lineage>
        <taxon>Eukaryota</taxon>
        <taxon>Metazoa</taxon>
        <taxon>Chordata</taxon>
        <taxon>Craniata</taxon>
        <taxon>Vertebrata</taxon>
        <taxon>Euteleostomi</taxon>
        <taxon>Actinopterygii</taxon>
        <taxon>Neopterygii</taxon>
        <taxon>Teleostei</taxon>
        <taxon>Neoteleostei</taxon>
        <taxon>Acanthomorphata</taxon>
        <taxon>Ovalentaria</taxon>
        <taxon>Atherinomorphae</taxon>
        <taxon>Cyprinodontiformes</taxon>
        <taxon>Goodeidae</taxon>
        <taxon>Ameca</taxon>
    </lineage>
</organism>
<keyword evidence="3" id="KW-1185">Reference proteome</keyword>
<accession>A0ABV0ZUB3</accession>
<reference evidence="2 3" key="1">
    <citation type="submission" date="2021-06" db="EMBL/GenBank/DDBJ databases">
        <authorList>
            <person name="Palmer J.M."/>
        </authorList>
    </citation>
    <scope>NUCLEOTIDE SEQUENCE [LARGE SCALE GENOMIC DNA]</scope>
    <source>
        <strain evidence="2 3">AS_MEX2019</strain>
        <tissue evidence="2">Muscle</tissue>
    </source>
</reference>
<evidence type="ECO:0000313" key="2">
    <source>
        <dbReference type="EMBL" id="MEQ2309091.1"/>
    </source>
</evidence>
<gene>
    <name evidence="2" type="ORF">AMECASPLE_035057</name>
</gene>
<dbReference type="EMBL" id="JAHRIP010070948">
    <property type="protein sequence ID" value="MEQ2309091.1"/>
    <property type="molecule type" value="Genomic_DNA"/>
</dbReference>
<comment type="caution">
    <text evidence="2">The sequence shown here is derived from an EMBL/GenBank/DDBJ whole genome shotgun (WGS) entry which is preliminary data.</text>
</comment>
<name>A0ABV0ZUB3_9TELE</name>
<sequence length="103" mass="11582">MWLELYHKGQHSGSELLAASSLNTPQQIIKEIENTCHLSSGSKRHLEAKNRNRPKTDRHGTDPDTTSKSGSRSDCLVRTRVRLSVFTPVQKVRTKGGNELWSV</sequence>
<evidence type="ECO:0000313" key="3">
    <source>
        <dbReference type="Proteomes" id="UP001469553"/>
    </source>
</evidence>
<feature type="compositionally biased region" description="Polar residues" evidence="1">
    <location>
        <begin position="63"/>
        <end position="72"/>
    </location>
</feature>
<evidence type="ECO:0000256" key="1">
    <source>
        <dbReference type="SAM" id="MobiDB-lite"/>
    </source>
</evidence>
<proteinExistence type="predicted"/>
<feature type="compositionally biased region" description="Basic and acidic residues" evidence="1">
    <location>
        <begin position="44"/>
        <end position="62"/>
    </location>
</feature>
<dbReference type="Proteomes" id="UP001469553">
    <property type="component" value="Unassembled WGS sequence"/>
</dbReference>
<feature type="region of interest" description="Disordered" evidence="1">
    <location>
        <begin position="39"/>
        <end position="75"/>
    </location>
</feature>